<dbReference type="PANTHER" id="PTHR10617:SF107">
    <property type="entry name" value="ELECTRON TRANSFER FLAVOPROTEIN-UBIQUINONE OXIDOREDUCTASE, MITOCHONDRIAL"/>
    <property type="match status" value="1"/>
</dbReference>
<keyword evidence="6 14" id="KW-0479">Metal-binding</keyword>
<dbReference type="EMBL" id="JAEPRC010000069">
    <property type="protein sequence ID" value="KAG2211312.1"/>
    <property type="molecule type" value="Genomic_DNA"/>
</dbReference>
<dbReference type="Pfam" id="PF21162">
    <property type="entry name" value="ETFQO_UQ-bd"/>
    <property type="match status" value="1"/>
</dbReference>
<keyword evidence="17" id="KW-1185">Reference proteome</keyword>
<evidence type="ECO:0000256" key="2">
    <source>
        <dbReference type="ARBA" id="ARBA00002819"/>
    </source>
</evidence>
<evidence type="ECO:0000256" key="13">
    <source>
        <dbReference type="ARBA" id="ARBA00052682"/>
    </source>
</evidence>
<dbReference type="Gene3D" id="3.30.70.20">
    <property type="match status" value="1"/>
</dbReference>
<evidence type="ECO:0000256" key="6">
    <source>
        <dbReference type="ARBA" id="ARBA00022723"/>
    </source>
</evidence>
<evidence type="ECO:0000313" key="17">
    <source>
        <dbReference type="Proteomes" id="UP000650833"/>
    </source>
</evidence>
<evidence type="ECO:0000313" key="16">
    <source>
        <dbReference type="EMBL" id="KAG2211312.1"/>
    </source>
</evidence>
<keyword evidence="10 14" id="KW-0408">Iron</keyword>
<dbReference type="Proteomes" id="UP000650833">
    <property type="component" value="Unassembled WGS sequence"/>
</dbReference>
<evidence type="ECO:0000256" key="9">
    <source>
        <dbReference type="ARBA" id="ARBA00023002"/>
    </source>
</evidence>
<sequence>MFRHTVTHRIKAVLPRVATSVANHARVIQPSMAVRLTTARYISNSASQSIWIPFDRNSLPEDDPRRGEQFEDETDVVIVGGGPSGLAAAIRLKQLANEEGRECRVMLIEKAGEVGAHTLSGAVLEPRALNELIPDWKEKGAPLNTPVTSDSMRFMTNSLSIPLPHPPQMNNKGNYIVSLSNFVKWLGEQAEELGVEIYPGFAASEVLYNEDGSVRGVTLNDVGLDKNFEPKDTYERGMAIKAKVTLFAEGCHGSLTKTLAKKFDLRKDSEPQKYGIGIKEVWEVLPEKHKPGSVTHTVGWPADMHTYAGSFIYHFEPERHLVTVGYVIGLDYSNPYLNPYKAFQQFKHHPSVKSLLEGGKCISYGARAINEGGYQSIPKLVFPGGALIGCTAGFLNVPKIKGTHTAMKSGMLAAESAYEALYSGEESEQESELEAPIVLDTYEERIKDSWVYKELYEVRNIQPSFHSPLGIWGGMMYSGIDTLLLKGRTPWTFKHKKADWECMKTAAESKPIDYPKPDGVISFDLLTSVSRTGTNHAENQPVHLRIRDKDIPVERNLGVFDGPENRFCPAGVYEYVEDENKPGEKRLQINSQNCIHCKTCDIKDPSQNIDWTVPEGGGGPQYVWT</sequence>
<evidence type="ECO:0000256" key="11">
    <source>
        <dbReference type="ARBA" id="ARBA00023014"/>
    </source>
</evidence>
<evidence type="ECO:0000259" key="15">
    <source>
        <dbReference type="PROSITE" id="PS51379"/>
    </source>
</evidence>
<keyword evidence="3 14" id="KW-0813">Transport</keyword>
<keyword evidence="11 14" id="KW-0411">Iron-sulfur</keyword>
<dbReference type="EC" id="1.5.5.1" evidence="14"/>
<dbReference type="InterPro" id="IPR040156">
    <property type="entry name" value="ETF-QO"/>
</dbReference>
<dbReference type="PROSITE" id="PS51379">
    <property type="entry name" value="4FE4S_FER_2"/>
    <property type="match status" value="1"/>
</dbReference>
<name>A0A8H7VA93_9FUNG</name>
<gene>
    <name evidence="16" type="ORF">INT46_009214</name>
</gene>
<comment type="cofactor">
    <cofactor evidence="14">
        <name>[4Fe-4S] cluster</name>
        <dbReference type="ChEBI" id="CHEBI:49883"/>
    </cofactor>
    <text evidence="14">Binds 1 [4Fe-4S] cluster.</text>
</comment>
<comment type="caution">
    <text evidence="16">The sequence shown here is derived from an EMBL/GenBank/DDBJ whole genome shotgun (WGS) entry which is preliminary data.</text>
</comment>
<evidence type="ECO:0000256" key="12">
    <source>
        <dbReference type="ARBA" id="ARBA00023075"/>
    </source>
</evidence>
<dbReference type="Pfam" id="PF13450">
    <property type="entry name" value="NAD_binding_8"/>
    <property type="match status" value="1"/>
</dbReference>
<dbReference type="OrthoDB" id="437331at2759"/>
<keyword evidence="4" id="KW-0004">4Fe-4S</keyword>
<feature type="domain" description="4Fe-4S ferredoxin-type" evidence="15">
    <location>
        <begin position="585"/>
        <end position="614"/>
    </location>
</feature>
<dbReference type="Pfam" id="PF05187">
    <property type="entry name" value="Fer4_ETF_QO"/>
    <property type="match status" value="1"/>
</dbReference>
<dbReference type="FunFam" id="3.30.70.20:FF:000012">
    <property type="entry name" value="Electron transfer flavoprotein-ubiquinone oxidoreductase, mitochondrial"/>
    <property type="match status" value="1"/>
</dbReference>
<comment type="function">
    <text evidence="2 14">Accepts electrons from ETF and reduces ubiquinone.</text>
</comment>
<comment type="cofactor">
    <cofactor evidence="1 14">
        <name>FAD</name>
        <dbReference type="ChEBI" id="CHEBI:57692"/>
    </cofactor>
</comment>
<evidence type="ECO:0000256" key="14">
    <source>
        <dbReference type="RuleBase" id="RU366068"/>
    </source>
</evidence>
<dbReference type="PANTHER" id="PTHR10617">
    <property type="entry name" value="ELECTRON TRANSFER FLAVOPROTEIN-UBIQUINONE OXIDOREDUCTASE"/>
    <property type="match status" value="1"/>
</dbReference>
<dbReference type="SUPFAM" id="SSF54373">
    <property type="entry name" value="FAD-linked reductases, C-terminal domain"/>
    <property type="match status" value="1"/>
</dbReference>
<evidence type="ECO:0000256" key="5">
    <source>
        <dbReference type="ARBA" id="ARBA00022630"/>
    </source>
</evidence>
<dbReference type="InterPro" id="IPR017896">
    <property type="entry name" value="4Fe4S_Fe-S-bd"/>
</dbReference>
<evidence type="ECO:0000256" key="4">
    <source>
        <dbReference type="ARBA" id="ARBA00022485"/>
    </source>
</evidence>
<accession>A0A8H7VA93</accession>
<dbReference type="SUPFAM" id="SSF51905">
    <property type="entry name" value="FAD/NAD(P)-binding domain"/>
    <property type="match status" value="1"/>
</dbReference>
<dbReference type="GO" id="GO:0046872">
    <property type="term" value="F:metal ion binding"/>
    <property type="evidence" value="ECO:0007669"/>
    <property type="project" value="UniProtKB-KW"/>
</dbReference>
<evidence type="ECO:0000256" key="7">
    <source>
        <dbReference type="ARBA" id="ARBA00022827"/>
    </source>
</evidence>
<keyword evidence="9 14" id="KW-0560">Oxidoreductase</keyword>
<comment type="catalytic activity">
    <reaction evidence="13 14">
        <text>a ubiquinone + reduced [electron-transfer flavoprotein] = a ubiquinol + oxidized [electron-transfer flavoprotein] + H(+)</text>
        <dbReference type="Rhea" id="RHEA:24052"/>
        <dbReference type="Rhea" id="RHEA-COMP:9565"/>
        <dbReference type="Rhea" id="RHEA-COMP:9566"/>
        <dbReference type="Rhea" id="RHEA-COMP:10685"/>
        <dbReference type="Rhea" id="RHEA-COMP:10686"/>
        <dbReference type="ChEBI" id="CHEBI:15378"/>
        <dbReference type="ChEBI" id="CHEBI:16389"/>
        <dbReference type="ChEBI" id="CHEBI:17976"/>
        <dbReference type="ChEBI" id="CHEBI:57692"/>
        <dbReference type="ChEBI" id="CHEBI:58307"/>
        <dbReference type="EC" id="1.5.5.1"/>
    </reaction>
</comment>
<dbReference type="InterPro" id="IPR007859">
    <property type="entry name" value="ETF-QO/FixX_C"/>
</dbReference>
<evidence type="ECO:0000256" key="8">
    <source>
        <dbReference type="ARBA" id="ARBA00022982"/>
    </source>
</evidence>
<proteinExistence type="predicted"/>
<evidence type="ECO:0000256" key="10">
    <source>
        <dbReference type="ARBA" id="ARBA00023004"/>
    </source>
</evidence>
<keyword evidence="7 14" id="KW-0274">FAD</keyword>
<evidence type="ECO:0000256" key="1">
    <source>
        <dbReference type="ARBA" id="ARBA00001974"/>
    </source>
</evidence>
<organism evidence="16 17">
    <name type="scientific">Mucor plumbeus</name>
    <dbReference type="NCBI Taxonomy" id="97098"/>
    <lineage>
        <taxon>Eukaryota</taxon>
        <taxon>Fungi</taxon>
        <taxon>Fungi incertae sedis</taxon>
        <taxon>Mucoromycota</taxon>
        <taxon>Mucoromycotina</taxon>
        <taxon>Mucoromycetes</taxon>
        <taxon>Mucorales</taxon>
        <taxon>Mucorineae</taxon>
        <taxon>Mucoraceae</taxon>
        <taxon>Mucor</taxon>
    </lineage>
</organism>
<keyword evidence="12 14" id="KW-0830">Ubiquinone</keyword>
<dbReference type="GO" id="GO:0051539">
    <property type="term" value="F:4 iron, 4 sulfur cluster binding"/>
    <property type="evidence" value="ECO:0007669"/>
    <property type="project" value="UniProtKB-UniRule"/>
</dbReference>
<dbReference type="AlphaFoldDB" id="A0A8H7VA93"/>
<dbReference type="InterPro" id="IPR036188">
    <property type="entry name" value="FAD/NAD-bd_sf"/>
</dbReference>
<dbReference type="InterPro" id="IPR049398">
    <property type="entry name" value="ETF-QO/FixC_UQ-bd"/>
</dbReference>
<evidence type="ECO:0000256" key="3">
    <source>
        <dbReference type="ARBA" id="ARBA00022448"/>
    </source>
</evidence>
<dbReference type="SUPFAM" id="SSF54862">
    <property type="entry name" value="4Fe-4S ferredoxins"/>
    <property type="match status" value="1"/>
</dbReference>
<dbReference type="Gene3D" id="3.50.50.60">
    <property type="entry name" value="FAD/NAD(P)-binding domain"/>
    <property type="match status" value="1"/>
</dbReference>
<protein>
    <recommendedName>
        <fullName evidence="14">Electron transfer flavoprotein-ubiquinone oxidoreductase</fullName>
        <shortName evidence="14">ETF-QO</shortName>
        <ecNumber evidence="14">1.5.5.1</ecNumber>
    </recommendedName>
</protein>
<dbReference type="GO" id="GO:0004174">
    <property type="term" value="F:electron-transferring-flavoprotein dehydrogenase activity"/>
    <property type="evidence" value="ECO:0007669"/>
    <property type="project" value="UniProtKB-UniRule"/>
</dbReference>
<keyword evidence="5 14" id="KW-0285">Flavoprotein</keyword>
<dbReference type="GO" id="GO:0005743">
    <property type="term" value="C:mitochondrial inner membrane"/>
    <property type="evidence" value="ECO:0007669"/>
    <property type="project" value="TreeGrafter"/>
</dbReference>
<keyword evidence="8 14" id="KW-0249">Electron transport</keyword>
<reference evidence="16" key="1">
    <citation type="submission" date="2020-12" db="EMBL/GenBank/DDBJ databases">
        <title>Metabolic potential, ecology and presence of endohyphal bacteria is reflected in genomic diversity of Mucoromycotina.</title>
        <authorList>
            <person name="Muszewska A."/>
            <person name="Okrasinska A."/>
            <person name="Steczkiewicz K."/>
            <person name="Drgas O."/>
            <person name="Orlowska M."/>
            <person name="Perlinska-Lenart U."/>
            <person name="Aleksandrzak-Piekarczyk T."/>
            <person name="Szatraj K."/>
            <person name="Zielenkiewicz U."/>
            <person name="Pilsyk S."/>
            <person name="Malc E."/>
            <person name="Mieczkowski P."/>
            <person name="Kruszewska J.S."/>
            <person name="Biernat P."/>
            <person name="Pawlowska J."/>
        </authorList>
    </citation>
    <scope>NUCLEOTIDE SEQUENCE</scope>
    <source>
        <strain evidence="16">CBS 226.32</strain>
    </source>
</reference>
<dbReference type="Gene3D" id="3.30.9.90">
    <property type="match status" value="1"/>
</dbReference>